<sequence>MANEVLSISQQFSGLPMEDLLGGPLNVAAKANASMVLTR</sequence>
<evidence type="ECO:0000313" key="1">
    <source>
        <dbReference type="EMBL" id="MDT6976038.1"/>
    </source>
</evidence>
<reference evidence="2" key="1">
    <citation type="submission" date="2023-07" db="EMBL/GenBank/DDBJ databases">
        <title>A gut symbiont ubiquitin homologue binds and inactivates peptidyl-prolyl isomerase to mediate the interbacterial arms race in the human gut.</title>
        <authorList>
            <person name="Jiang K."/>
            <person name="Li W."/>
            <person name="Tong M."/>
            <person name="Xu J."/>
            <person name="Chen Z."/>
            <person name="Yang Y."/>
            <person name="Zang Y."/>
            <person name="Jiao X."/>
            <person name="Liu C."/>
            <person name="Lim B."/>
            <person name="Jiang X."/>
            <person name="Wang J."/>
            <person name="Wu D."/>
            <person name="Wang M."/>
            <person name="Liu S.-J."/>
            <person name="Shao F."/>
            <person name="Gao X."/>
        </authorList>
    </citation>
    <scope>NUCLEOTIDE SEQUENCE [LARGE SCALE GENOMIC DNA]</scope>
    <source>
        <strain evidence="2">GS077</strain>
    </source>
</reference>
<dbReference type="AlphaFoldDB" id="A0ABD5FU31"/>
<name>A0ABD5FU31_BACFG</name>
<organism evidence="1 2">
    <name type="scientific">Bacteroides fragilis</name>
    <dbReference type="NCBI Taxonomy" id="817"/>
    <lineage>
        <taxon>Bacteria</taxon>
        <taxon>Pseudomonadati</taxon>
        <taxon>Bacteroidota</taxon>
        <taxon>Bacteroidia</taxon>
        <taxon>Bacteroidales</taxon>
        <taxon>Bacteroidaceae</taxon>
        <taxon>Bacteroides</taxon>
    </lineage>
</organism>
<evidence type="ECO:0000313" key="2">
    <source>
        <dbReference type="Proteomes" id="UP001258434"/>
    </source>
</evidence>
<comment type="caution">
    <text evidence="1">The sequence shown here is derived from an EMBL/GenBank/DDBJ whole genome shotgun (WGS) entry which is preliminary data.</text>
</comment>
<proteinExistence type="predicted"/>
<gene>
    <name evidence="1" type="ORF">BFGS077_001294</name>
</gene>
<dbReference type="EMBL" id="JAVFHL010000001">
    <property type="protein sequence ID" value="MDT6976038.1"/>
    <property type="molecule type" value="Genomic_DNA"/>
</dbReference>
<protein>
    <submittedName>
        <fullName evidence="1">Uncharacterized protein</fullName>
    </submittedName>
</protein>
<reference evidence="1 2" key="2">
    <citation type="submission" date="2023-08" db="EMBL/GenBank/DDBJ databases">
        <authorList>
            <person name="Du M."/>
            <person name="Liu C."/>
            <person name="Liu S.-J."/>
        </authorList>
    </citation>
    <scope>NUCLEOTIDE SEQUENCE [LARGE SCALE GENOMIC DNA]</scope>
    <source>
        <strain evidence="1 2">GS077</strain>
    </source>
</reference>
<accession>A0ABD5FU31</accession>
<dbReference type="Proteomes" id="UP001258434">
    <property type="component" value="Unassembled WGS sequence"/>
</dbReference>